<dbReference type="HOGENOM" id="CLU_851620_0_0_5"/>
<dbReference type="AlphaFoldDB" id="D7A4D1"/>
<evidence type="ECO:0000259" key="2">
    <source>
        <dbReference type="Pfam" id="PF25678"/>
    </source>
</evidence>
<dbReference type="KEGG" id="sno:Snov_2499"/>
<evidence type="ECO:0000313" key="4">
    <source>
        <dbReference type="Proteomes" id="UP000006633"/>
    </source>
</evidence>
<dbReference type="Proteomes" id="UP000006633">
    <property type="component" value="Chromosome"/>
</dbReference>
<dbReference type="EMBL" id="CP002026">
    <property type="protein sequence ID" value="ADH89794.1"/>
    <property type="molecule type" value="Genomic_DNA"/>
</dbReference>
<proteinExistence type="predicted"/>
<dbReference type="OrthoDB" id="6943389at2"/>
<keyword evidence="4" id="KW-1185">Reference proteome</keyword>
<evidence type="ECO:0000313" key="3">
    <source>
        <dbReference type="EMBL" id="ADH89794.1"/>
    </source>
</evidence>
<dbReference type="RefSeq" id="WP_013167298.1">
    <property type="nucleotide sequence ID" value="NC_014217.1"/>
</dbReference>
<feature type="domain" description="DUF7946" evidence="2">
    <location>
        <begin position="6"/>
        <end position="137"/>
    </location>
</feature>
<dbReference type="Pfam" id="PF25678">
    <property type="entry name" value="DUF7946"/>
    <property type="match status" value="1"/>
</dbReference>
<dbReference type="eggNOG" id="ENOG5033QUU">
    <property type="taxonomic scope" value="Bacteria"/>
</dbReference>
<sequence length="328" mass="36542">MAEQITFHFEGAFSDEHKMNFYEAARFQYASARLLVKLSQFRRNGKFAKKITNNSNADILITIPHEGSFDISVLAPLIAHAQDTFMSTTLSYLMSYVFDRIVGKKSDSDVVGALNATSDIVSQIGSITENNSETINKALNIIQKDQKIKEKLHAESRDILSARIAELEREKEIVRREGQATRIDAEREKNLIEMSAPLVSEMATALRRSANTLQIITETPGTVPKNILFLNRDMASELELSVVDKTITSILGDIIQYNKESGWGKIRTSLSEVPLSFSVPSDTKGRLQSQLLSAMGNDLVYIQSYVVRGRAGEPIRLIIVGILPPPPR</sequence>
<protein>
    <recommendedName>
        <fullName evidence="2">DUF7946 domain-containing protein</fullName>
    </recommendedName>
</protein>
<organism evidence="3 4">
    <name type="scientific">Ancylobacter novellus (strain ATCC 8093 / DSM 506 / JCM 20403 / CCM 1077 / IAM 12100 / NBRC 12443 / NCIMB 10456)</name>
    <name type="common">Starkeya novella</name>
    <dbReference type="NCBI Taxonomy" id="639283"/>
    <lineage>
        <taxon>Bacteria</taxon>
        <taxon>Pseudomonadati</taxon>
        <taxon>Pseudomonadota</taxon>
        <taxon>Alphaproteobacteria</taxon>
        <taxon>Hyphomicrobiales</taxon>
        <taxon>Xanthobacteraceae</taxon>
        <taxon>Ancylobacter</taxon>
    </lineage>
</organism>
<accession>D7A4D1</accession>
<dbReference type="InterPro" id="IPR057706">
    <property type="entry name" value="DUF7946"/>
</dbReference>
<gene>
    <name evidence="3" type="ordered locus">Snov_2499</name>
</gene>
<keyword evidence="1" id="KW-0175">Coiled coil</keyword>
<reference evidence="3 4" key="1">
    <citation type="journal article" date="2012" name="Stand. Genomic Sci.">
        <title>Complete genome sequence of the facultatively chemolithoautotrophic and methylotrophic alpha Proteobacterium Starkeya novella type strain (ATCC 8093(T)).</title>
        <authorList>
            <person name="Kappler U."/>
            <person name="Davenport K."/>
            <person name="Beatson S."/>
            <person name="Lucas S."/>
            <person name="Lapidus A."/>
            <person name="Copeland A."/>
            <person name="Berry K.W."/>
            <person name="Glavina Del Rio T."/>
            <person name="Hammon N."/>
            <person name="Dalin E."/>
            <person name="Tice H."/>
            <person name="Pitluck S."/>
            <person name="Richardson P."/>
            <person name="Bruce D."/>
            <person name="Goodwin L.A."/>
            <person name="Han C."/>
            <person name="Tapia R."/>
            <person name="Detter J.C."/>
            <person name="Chang Y.J."/>
            <person name="Jeffries C.D."/>
            <person name="Land M."/>
            <person name="Hauser L."/>
            <person name="Kyrpides N.C."/>
            <person name="Goker M."/>
            <person name="Ivanova N."/>
            <person name="Klenk H.P."/>
            <person name="Woyke T."/>
        </authorList>
    </citation>
    <scope>NUCLEOTIDE SEQUENCE [LARGE SCALE GENOMIC DNA]</scope>
    <source>
        <strain evidence="4">ATCC 8093 / DSM 506 / JCM 20403 / CCM 1077 / IAM 12100 / NBRC 12443 / NCIMB 10456</strain>
    </source>
</reference>
<name>D7A4D1_ANCN5</name>
<feature type="coiled-coil region" evidence="1">
    <location>
        <begin position="157"/>
        <end position="184"/>
    </location>
</feature>
<evidence type="ECO:0000256" key="1">
    <source>
        <dbReference type="SAM" id="Coils"/>
    </source>
</evidence>